<dbReference type="EMBL" id="BJNG01000014">
    <property type="protein sequence ID" value="GEC19337.1"/>
    <property type="molecule type" value="Genomic_DNA"/>
</dbReference>
<sequence length="324" mass="33868">MEHRARAFWVTGPGRGEVRDVALAAPGPDDVLVRTLTSGVSRGTETLVFRGGVPKSQRAVMRAPFQDGEFPWPVKYGYLAVGVVEHGPRELLGRTVFGLHPHQTRWVVPASAVVAVPDGVPPARAVLAGAVETAVNALWDAAPLVGDRVAVVGAGMVGSCVAALLARFPGVRVELVDLDPARAAVADALGVPFAAPADAAGECDLVVHASASDAGLARSLELLAAEGEVIELSWYGDRAVTVPLGAGFHSRRLSIRSSQVGAVAPARRGRRSHADRLALALRLLADDRFDALLGAAVPFEELPDLMTRLAAGEPFAPCVRVSYG</sequence>
<keyword evidence="3" id="KW-0479">Metal-binding</keyword>
<comment type="similarity">
    <text evidence="2">Belongs to the zinc-containing alcohol dehydrogenase family.</text>
</comment>
<accession>A0A4Y3WK52</accession>
<dbReference type="OrthoDB" id="9781588at2"/>
<dbReference type="Gene3D" id="3.90.180.10">
    <property type="entry name" value="Medium-chain alcohol dehydrogenases, catalytic domain"/>
    <property type="match status" value="2"/>
</dbReference>
<dbReference type="GO" id="GO:0016491">
    <property type="term" value="F:oxidoreductase activity"/>
    <property type="evidence" value="ECO:0007669"/>
    <property type="project" value="UniProtKB-KW"/>
</dbReference>
<dbReference type="PANTHER" id="PTHR43350">
    <property type="entry name" value="NAD-DEPENDENT ALCOHOL DEHYDROGENASE"/>
    <property type="match status" value="1"/>
</dbReference>
<comment type="cofactor">
    <cofactor evidence="1">
        <name>Zn(2+)</name>
        <dbReference type="ChEBI" id="CHEBI:29105"/>
    </cofactor>
</comment>
<evidence type="ECO:0000256" key="1">
    <source>
        <dbReference type="ARBA" id="ARBA00001947"/>
    </source>
</evidence>
<evidence type="ECO:0000313" key="6">
    <source>
        <dbReference type="EMBL" id="GEC19337.1"/>
    </source>
</evidence>
<dbReference type="RefSeq" id="WP_141277898.1">
    <property type="nucleotide sequence ID" value="NZ_BAAARZ010000026.1"/>
</dbReference>
<dbReference type="InterPro" id="IPR036291">
    <property type="entry name" value="NAD(P)-bd_dom_sf"/>
</dbReference>
<protein>
    <submittedName>
        <fullName evidence="6">Dehydrogenase</fullName>
    </submittedName>
</protein>
<dbReference type="SUPFAM" id="SSF51735">
    <property type="entry name" value="NAD(P)-binding Rossmann-fold domains"/>
    <property type="match status" value="1"/>
</dbReference>
<keyword evidence="4" id="KW-0862">Zinc</keyword>
<evidence type="ECO:0000256" key="4">
    <source>
        <dbReference type="ARBA" id="ARBA00022833"/>
    </source>
</evidence>
<comment type="caution">
    <text evidence="6">The sequence shown here is derived from an EMBL/GenBank/DDBJ whole genome shotgun (WGS) entry which is preliminary data.</text>
</comment>
<dbReference type="Gene3D" id="3.40.50.720">
    <property type="entry name" value="NAD(P)-binding Rossmann-like Domain"/>
    <property type="match status" value="1"/>
</dbReference>
<keyword evidence="7" id="KW-1185">Reference proteome</keyword>
<evidence type="ECO:0000256" key="5">
    <source>
        <dbReference type="ARBA" id="ARBA00023002"/>
    </source>
</evidence>
<dbReference type="InterPro" id="IPR011032">
    <property type="entry name" value="GroES-like_sf"/>
</dbReference>
<evidence type="ECO:0000313" key="7">
    <source>
        <dbReference type="Proteomes" id="UP000320338"/>
    </source>
</evidence>
<dbReference type="AlphaFoldDB" id="A0A4Y3WK52"/>
<dbReference type="GO" id="GO:0046872">
    <property type="term" value="F:metal ion binding"/>
    <property type="evidence" value="ECO:0007669"/>
    <property type="project" value="UniProtKB-KW"/>
</dbReference>
<gene>
    <name evidence="6" type="ORF">PHY01_16200</name>
</gene>
<evidence type="ECO:0000256" key="3">
    <source>
        <dbReference type="ARBA" id="ARBA00022723"/>
    </source>
</evidence>
<dbReference type="CDD" id="cd08255">
    <property type="entry name" value="2-desacetyl-2-hydroxyethyl_bacteriochlorophyllide_like"/>
    <property type="match status" value="1"/>
</dbReference>
<reference evidence="6 7" key="1">
    <citation type="submission" date="2019-06" db="EMBL/GenBank/DDBJ databases">
        <title>Whole genome shotgun sequence of Pseudonocardia hydrocarbonoxydans NBRC 14498.</title>
        <authorList>
            <person name="Hosoyama A."/>
            <person name="Uohara A."/>
            <person name="Ohji S."/>
            <person name="Ichikawa N."/>
        </authorList>
    </citation>
    <scope>NUCLEOTIDE SEQUENCE [LARGE SCALE GENOMIC DNA]</scope>
    <source>
        <strain evidence="6 7">NBRC 14498</strain>
    </source>
</reference>
<organism evidence="6 7">
    <name type="scientific">Pseudonocardia hydrocarbonoxydans</name>
    <dbReference type="NCBI Taxonomy" id="76726"/>
    <lineage>
        <taxon>Bacteria</taxon>
        <taxon>Bacillati</taxon>
        <taxon>Actinomycetota</taxon>
        <taxon>Actinomycetes</taxon>
        <taxon>Pseudonocardiales</taxon>
        <taxon>Pseudonocardiaceae</taxon>
        <taxon>Pseudonocardia</taxon>
    </lineage>
</organism>
<dbReference type="Proteomes" id="UP000320338">
    <property type="component" value="Unassembled WGS sequence"/>
</dbReference>
<proteinExistence type="inferred from homology"/>
<evidence type="ECO:0000256" key="2">
    <source>
        <dbReference type="ARBA" id="ARBA00008072"/>
    </source>
</evidence>
<name>A0A4Y3WK52_9PSEU</name>
<keyword evidence="5" id="KW-0560">Oxidoreductase</keyword>
<dbReference type="SUPFAM" id="SSF50129">
    <property type="entry name" value="GroES-like"/>
    <property type="match status" value="1"/>
</dbReference>
<dbReference type="PANTHER" id="PTHR43350:SF19">
    <property type="entry name" value="D-GULOSIDE 3-DEHYDROGENASE"/>
    <property type="match status" value="1"/>
</dbReference>